<dbReference type="Gene3D" id="1.10.10.10">
    <property type="entry name" value="Winged helix-like DNA-binding domain superfamily/Winged helix DNA-binding domain"/>
    <property type="match status" value="1"/>
</dbReference>
<accession>A0A7X2TNE2</accession>
<dbReference type="RefSeq" id="WP_154458139.1">
    <property type="nucleotide sequence ID" value="NZ_VUMV01000005.1"/>
</dbReference>
<dbReference type="GO" id="GO:0003700">
    <property type="term" value="F:DNA-binding transcription factor activity"/>
    <property type="evidence" value="ECO:0007669"/>
    <property type="project" value="TreeGrafter"/>
</dbReference>
<evidence type="ECO:0000313" key="6">
    <source>
        <dbReference type="EMBL" id="MST82224.1"/>
    </source>
</evidence>
<keyword evidence="2" id="KW-0238">DNA-binding</keyword>
<keyword evidence="7" id="KW-1185">Reference proteome</keyword>
<sequence>MVDKKKNPIQVADRLFGAVEYLSAHGASTLTEVSEALGLNKSTMHRVLASLEFMNYVTQDPITGKYDLTMKLTELSFRHRQHFDLLQRIHPHLKQLVKASGETVHFVKRDGKDAVYIDKAESDQNQVQMVSRIGSRIPLYRSAVGKAMLATLSEDMVEKIWRQSTIERITPYTITDYEEFLEALADVRRRGYALDNEENEPGVRCVAASLEFMKQEAEYAFSISAPIQRMDNDRIRVLSALILETKKNIQEDFDR</sequence>
<dbReference type="InterPro" id="IPR005471">
    <property type="entry name" value="Tscrpt_reg_IclR_N"/>
</dbReference>
<evidence type="ECO:0000259" key="4">
    <source>
        <dbReference type="PROSITE" id="PS51077"/>
    </source>
</evidence>
<dbReference type="GO" id="GO:0045892">
    <property type="term" value="P:negative regulation of DNA-templated transcription"/>
    <property type="evidence" value="ECO:0007669"/>
    <property type="project" value="TreeGrafter"/>
</dbReference>
<name>A0A7X2TNE2_9FIRM</name>
<keyword evidence="3" id="KW-0804">Transcription</keyword>
<dbReference type="EMBL" id="VUMV01000005">
    <property type="protein sequence ID" value="MST82224.1"/>
    <property type="molecule type" value="Genomic_DNA"/>
</dbReference>
<feature type="domain" description="IclR-ED" evidence="5">
    <location>
        <begin position="71"/>
        <end position="255"/>
    </location>
</feature>
<protein>
    <submittedName>
        <fullName evidence="6">IclR family transcriptional regulator</fullName>
    </submittedName>
</protein>
<gene>
    <name evidence="6" type="ORF">FYJ60_07835</name>
</gene>
<dbReference type="Pfam" id="PF09339">
    <property type="entry name" value="HTH_IclR"/>
    <property type="match status" value="1"/>
</dbReference>
<reference evidence="6 7" key="1">
    <citation type="submission" date="2019-08" db="EMBL/GenBank/DDBJ databases">
        <title>In-depth cultivation of the pig gut microbiome towards novel bacterial diversity and tailored functional studies.</title>
        <authorList>
            <person name="Wylensek D."/>
            <person name="Hitch T.C.A."/>
            <person name="Clavel T."/>
        </authorList>
    </citation>
    <scope>NUCLEOTIDE SEQUENCE [LARGE SCALE GENOMIC DNA]</scope>
    <source>
        <strain evidence="6 7">Oil+RF-744-WCA-WT-13</strain>
    </source>
</reference>
<dbReference type="SMART" id="SM00346">
    <property type="entry name" value="HTH_ICLR"/>
    <property type="match status" value="1"/>
</dbReference>
<dbReference type="SUPFAM" id="SSF46785">
    <property type="entry name" value="Winged helix' DNA-binding domain"/>
    <property type="match status" value="1"/>
</dbReference>
<dbReference type="Pfam" id="PF01614">
    <property type="entry name" value="IclR_C"/>
    <property type="match status" value="1"/>
</dbReference>
<evidence type="ECO:0000259" key="5">
    <source>
        <dbReference type="PROSITE" id="PS51078"/>
    </source>
</evidence>
<comment type="caution">
    <text evidence="6">The sequence shown here is derived from an EMBL/GenBank/DDBJ whole genome shotgun (WGS) entry which is preliminary data.</text>
</comment>
<dbReference type="InterPro" id="IPR036390">
    <property type="entry name" value="WH_DNA-bd_sf"/>
</dbReference>
<dbReference type="Gene3D" id="3.30.450.40">
    <property type="match status" value="1"/>
</dbReference>
<dbReference type="Proteomes" id="UP000466864">
    <property type="component" value="Unassembled WGS sequence"/>
</dbReference>
<evidence type="ECO:0000313" key="7">
    <source>
        <dbReference type="Proteomes" id="UP000466864"/>
    </source>
</evidence>
<dbReference type="SUPFAM" id="SSF55781">
    <property type="entry name" value="GAF domain-like"/>
    <property type="match status" value="1"/>
</dbReference>
<dbReference type="PROSITE" id="PS51078">
    <property type="entry name" value="ICLR_ED"/>
    <property type="match status" value="1"/>
</dbReference>
<dbReference type="InterPro" id="IPR050707">
    <property type="entry name" value="HTH_MetabolicPath_Reg"/>
</dbReference>
<keyword evidence="1" id="KW-0805">Transcription regulation</keyword>
<dbReference type="InterPro" id="IPR029016">
    <property type="entry name" value="GAF-like_dom_sf"/>
</dbReference>
<organism evidence="6 7">
    <name type="scientific">Bilifractor porci</name>
    <dbReference type="NCBI Taxonomy" id="2606636"/>
    <lineage>
        <taxon>Bacteria</taxon>
        <taxon>Bacillati</taxon>
        <taxon>Bacillota</taxon>
        <taxon>Clostridia</taxon>
        <taxon>Lachnospirales</taxon>
        <taxon>Lachnospiraceae</taxon>
        <taxon>Bilifractor</taxon>
    </lineage>
</organism>
<dbReference type="PROSITE" id="PS51077">
    <property type="entry name" value="HTH_ICLR"/>
    <property type="match status" value="1"/>
</dbReference>
<proteinExistence type="predicted"/>
<dbReference type="PANTHER" id="PTHR30136">
    <property type="entry name" value="HELIX-TURN-HELIX TRANSCRIPTIONAL REGULATOR, ICLR FAMILY"/>
    <property type="match status" value="1"/>
</dbReference>
<evidence type="ECO:0000256" key="3">
    <source>
        <dbReference type="ARBA" id="ARBA00023163"/>
    </source>
</evidence>
<dbReference type="PANTHER" id="PTHR30136:SF19">
    <property type="entry name" value="DNA-BINDING TRANSCRIPTIONAL REPRESSOR YIAJ"/>
    <property type="match status" value="1"/>
</dbReference>
<evidence type="ECO:0000256" key="1">
    <source>
        <dbReference type="ARBA" id="ARBA00023015"/>
    </source>
</evidence>
<dbReference type="InterPro" id="IPR014757">
    <property type="entry name" value="Tscrpt_reg_IclR_C"/>
</dbReference>
<evidence type="ECO:0000256" key="2">
    <source>
        <dbReference type="ARBA" id="ARBA00023125"/>
    </source>
</evidence>
<dbReference type="InterPro" id="IPR036388">
    <property type="entry name" value="WH-like_DNA-bd_sf"/>
</dbReference>
<dbReference type="GO" id="GO:0003677">
    <property type="term" value="F:DNA binding"/>
    <property type="evidence" value="ECO:0007669"/>
    <property type="project" value="UniProtKB-KW"/>
</dbReference>
<dbReference type="AlphaFoldDB" id="A0A7X2TNE2"/>
<feature type="domain" description="HTH iclR-type" evidence="4">
    <location>
        <begin position="9"/>
        <end position="70"/>
    </location>
</feature>